<evidence type="ECO:0000313" key="9">
    <source>
        <dbReference type="Proteomes" id="UP000001366"/>
    </source>
</evidence>
<dbReference type="PANTHER" id="PTHR30477:SF0">
    <property type="entry name" value="METAL TRANSPORT SYSTEM MEMBRANE PROTEIN TM_0125-RELATED"/>
    <property type="match status" value="1"/>
</dbReference>
<dbReference type="KEGG" id="pmx:PERMA_0462"/>
<dbReference type="Proteomes" id="UP000001366">
    <property type="component" value="Chromosome"/>
</dbReference>
<keyword evidence="9" id="KW-1185">Reference proteome</keyword>
<protein>
    <submittedName>
        <fullName evidence="8">ABC-3 protein</fullName>
    </submittedName>
</protein>
<feature type="transmembrane region" description="Helical" evidence="7">
    <location>
        <begin position="39"/>
        <end position="58"/>
    </location>
</feature>
<evidence type="ECO:0000256" key="3">
    <source>
        <dbReference type="ARBA" id="ARBA00022692"/>
    </source>
</evidence>
<evidence type="ECO:0000256" key="7">
    <source>
        <dbReference type="SAM" id="Phobius"/>
    </source>
</evidence>
<dbReference type="InterPro" id="IPR037294">
    <property type="entry name" value="ABC_BtuC-like"/>
</dbReference>
<dbReference type="RefSeq" id="WP_012675334.1">
    <property type="nucleotide sequence ID" value="NC_012440.1"/>
</dbReference>
<dbReference type="Pfam" id="PF00950">
    <property type="entry name" value="ABC-3"/>
    <property type="match status" value="1"/>
</dbReference>
<feature type="transmembrane region" description="Helical" evidence="7">
    <location>
        <begin position="92"/>
        <end position="113"/>
    </location>
</feature>
<keyword evidence="4 7" id="KW-1133">Transmembrane helix</keyword>
<dbReference type="STRING" id="123214.PERMA_0462"/>
<feature type="transmembrane region" description="Helical" evidence="7">
    <location>
        <begin position="219"/>
        <end position="239"/>
    </location>
</feature>
<dbReference type="SUPFAM" id="SSF81345">
    <property type="entry name" value="ABC transporter involved in vitamin B12 uptake, BtuC"/>
    <property type="match status" value="1"/>
</dbReference>
<dbReference type="eggNOG" id="COG1108">
    <property type="taxonomic scope" value="Bacteria"/>
</dbReference>
<dbReference type="PaxDb" id="123214-PERMA_0462"/>
<dbReference type="Gene3D" id="1.10.3470.10">
    <property type="entry name" value="ABC transporter involved in vitamin B12 uptake, BtuC"/>
    <property type="match status" value="1"/>
</dbReference>
<feature type="transmembrane region" description="Helical" evidence="7">
    <location>
        <begin position="245"/>
        <end position="263"/>
    </location>
</feature>
<gene>
    <name evidence="8" type="ordered locus">PERMA_0462</name>
</gene>
<dbReference type="AlphaFoldDB" id="C0QU87"/>
<sequence length="272" mass="29919">MMLEILQIPFMQKALIGGIILAVLLSVLSLFINLKNWSFITVGISHAAFGGLAIGLFLGISPPLTGMVFAALIGLFIGYISRKGDIHEDISIGILFSLSMALGVIVLTFTPNYSSDMFTFLFGNILTITGEEIYMLLLFSFLSLAFIAFFFQKIMFCCYNEDVAYVSGINTGFLYYGIILIISIATILAVKLVGVILSSAMMILPAALSRQVFWHYKKILISSVIISIFMVLTGIFISFYYNLPAGATIVFIYSMTFAFVILIKKITGLKSV</sequence>
<evidence type="ECO:0000313" key="8">
    <source>
        <dbReference type="EMBL" id="ACO03095.1"/>
    </source>
</evidence>
<dbReference type="PANTHER" id="PTHR30477">
    <property type="entry name" value="ABC-TRANSPORTER METAL-BINDING PROTEIN"/>
    <property type="match status" value="1"/>
</dbReference>
<feature type="transmembrane region" description="Helical" evidence="7">
    <location>
        <begin position="12"/>
        <end position="32"/>
    </location>
</feature>
<dbReference type="GO" id="GO:0043190">
    <property type="term" value="C:ATP-binding cassette (ABC) transporter complex"/>
    <property type="evidence" value="ECO:0007669"/>
    <property type="project" value="InterPro"/>
</dbReference>
<evidence type="ECO:0000256" key="5">
    <source>
        <dbReference type="ARBA" id="ARBA00023136"/>
    </source>
</evidence>
<comment type="subcellular location">
    <subcellularLocation>
        <location evidence="6">Cell membrane</location>
        <topology evidence="6">Multi-pass membrane protein</topology>
    </subcellularLocation>
    <subcellularLocation>
        <location evidence="1">Membrane</location>
        <topology evidence="1">Multi-pass membrane protein</topology>
    </subcellularLocation>
</comment>
<dbReference type="InterPro" id="IPR001626">
    <property type="entry name" value="ABC_TroCD"/>
</dbReference>
<keyword evidence="5 7" id="KW-0472">Membrane</keyword>
<dbReference type="HOGENOM" id="CLU_028808_3_0_0"/>
<feature type="transmembrane region" description="Helical" evidence="7">
    <location>
        <begin position="64"/>
        <end position="80"/>
    </location>
</feature>
<evidence type="ECO:0000256" key="6">
    <source>
        <dbReference type="RuleBase" id="RU003943"/>
    </source>
</evidence>
<feature type="transmembrane region" description="Helical" evidence="7">
    <location>
        <begin position="188"/>
        <end position="207"/>
    </location>
</feature>
<dbReference type="EMBL" id="CP001230">
    <property type="protein sequence ID" value="ACO03095.1"/>
    <property type="molecule type" value="Genomic_DNA"/>
</dbReference>
<name>C0QU87_PERMH</name>
<keyword evidence="6" id="KW-0813">Transport</keyword>
<reference evidence="8 9" key="1">
    <citation type="journal article" date="2009" name="J. Bacteriol.">
        <title>Complete and draft genome sequences of six members of the Aquificales.</title>
        <authorList>
            <person name="Reysenbach A.L."/>
            <person name="Hamamura N."/>
            <person name="Podar M."/>
            <person name="Griffiths E."/>
            <person name="Ferreira S."/>
            <person name="Hochstein R."/>
            <person name="Heidelberg J."/>
            <person name="Johnson J."/>
            <person name="Mead D."/>
            <person name="Pohorille A."/>
            <person name="Sarmiento M."/>
            <person name="Schweighofer K."/>
            <person name="Seshadri R."/>
            <person name="Voytek M.A."/>
        </authorList>
    </citation>
    <scope>NUCLEOTIDE SEQUENCE [LARGE SCALE GENOMIC DNA]</scope>
    <source>
        <strain evidence="9">DSM 14350 / EX-H1</strain>
    </source>
</reference>
<feature type="transmembrane region" description="Helical" evidence="7">
    <location>
        <begin position="163"/>
        <end position="182"/>
    </location>
</feature>
<evidence type="ECO:0000256" key="4">
    <source>
        <dbReference type="ARBA" id="ARBA00022989"/>
    </source>
</evidence>
<comment type="similarity">
    <text evidence="2 6">Belongs to the ABC-3 integral membrane protein family.</text>
</comment>
<feature type="transmembrane region" description="Helical" evidence="7">
    <location>
        <begin position="133"/>
        <end position="151"/>
    </location>
</feature>
<organism evidence="8 9">
    <name type="scientific">Persephonella marina (strain DSM 14350 / EX-H1)</name>
    <dbReference type="NCBI Taxonomy" id="123214"/>
    <lineage>
        <taxon>Bacteria</taxon>
        <taxon>Pseudomonadati</taxon>
        <taxon>Aquificota</taxon>
        <taxon>Aquificia</taxon>
        <taxon>Aquificales</taxon>
        <taxon>Hydrogenothermaceae</taxon>
        <taxon>Persephonella</taxon>
    </lineage>
</organism>
<evidence type="ECO:0000256" key="2">
    <source>
        <dbReference type="ARBA" id="ARBA00008034"/>
    </source>
</evidence>
<accession>C0QU87</accession>
<proteinExistence type="inferred from homology"/>
<dbReference type="GO" id="GO:0055085">
    <property type="term" value="P:transmembrane transport"/>
    <property type="evidence" value="ECO:0007669"/>
    <property type="project" value="InterPro"/>
</dbReference>
<evidence type="ECO:0000256" key="1">
    <source>
        <dbReference type="ARBA" id="ARBA00004141"/>
    </source>
</evidence>
<keyword evidence="3 6" id="KW-0812">Transmembrane</keyword>